<sequence length="338" mass="37212">MCRRGGGGTVPPLRLWACREQGRGGRMGKLVSVVTVFHNRARHVAASVGSLLAQTHRELEIIVVDDGSTDDTSAELAKLRDPRLDVRVQANVGFTVAVDRAARSARGEVIAIHGSGDFSSPTRVERQLAALEANPKLAVVGCLVMDNAGVVRAPSGMLQVGQPMGFHDLLSTYPMTHGEAMFRKPLFEKVGGYRHFFQLAQDFDLWLRMAEHGHFMTVPEALYQRRQFDNSINTSIIKLMLQSHYGDFAAYCARVREAEGYDPLDRFGYAAALMAPKSKSLSRKLSSMGVTALLRGDQNGQLLIAAGYAARRNPRSVAALTFSWLQKQRFFSAIMDSK</sequence>
<dbReference type="SUPFAM" id="SSF53448">
    <property type="entry name" value="Nucleotide-diphospho-sugar transferases"/>
    <property type="match status" value="1"/>
</dbReference>
<proteinExistence type="inferred from homology"/>
<dbReference type="PANTHER" id="PTHR43685">
    <property type="entry name" value="GLYCOSYLTRANSFERASE"/>
    <property type="match status" value="1"/>
</dbReference>
<dbReference type="EMBL" id="NSLI01000008">
    <property type="protein sequence ID" value="PAX06345.1"/>
    <property type="molecule type" value="Genomic_DNA"/>
</dbReference>
<dbReference type="AlphaFoldDB" id="A0A2A2SAW6"/>
<evidence type="ECO:0000256" key="3">
    <source>
        <dbReference type="ARBA" id="ARBA00022679"/>
    </source>
</evidence>
<keyword evidence="6" id="KW-1185">Reference proteome</keyword>
<evidence type="ECO:0000256" key="1">
    <source>
        <dbReference type="ARBA" id="ARBA00006739"/>
    </source>
</evidence>
<dbReference type="PANTHER" id="PTHR43685:SF5">
    <property type="entry name" value="GLYCOSYLTRANSFERASE EPSE-RELATED"/>
    <property type="match status" value="1"/>
</dbReference>
<dbReference type="Proteomes" id="UP000218151">
    <property type="component" value="Unassembled WGS sequence"/>
</dbReference>
<keyword evidence="3 5" id="KW-0808">Transferase</keyword>
<comment type="similarity">
    <text evidence="1">Belongs to the glycosyltransferase 2 family.</text>
</comment>
<dbReference type="InterPro" id="IPR050834">
    <property type="entry name" value="Glycosyltransf_2"/>
</dbReference>
<evidence type="ECO:0000259" key="4">
    <source>
        <dbReference type="Pfam" id="PF00535"/>
    </source>
</evidence>
<gene>
    <name evidence="5" type="ORF">CKY28_17860</name>
</gene>
<dbReference type="OrthoDB" id="9807795at2"/>
<dbReference type="InterPro" id="IPR029044">
    <property type="entry name" value="Nucleotide-diphossugar_trans"/>
</dbReference>
<dbReference type="Pfam" id="PF00535">
    <property type="entry name" value="Glycos_transf_2"/>
    <property type="match status" value="1"/>
</dbReference>
<evidence type="ECO:0000313" key="6">
    <source>
        <dbReference type="Proteomes" id="UP000218151"/>
    </source>
</evidence>
<dbReference type="GO" id="GO:0016757">
    <property type="term" value="F:glycosyltransferase activity"/>
    <property type="evidence" value="ECO:0007669"/>
    <property type="project" value="UniProtKB-KW"/>
</dbReference>
<dbReference type="Gene3D" id="3.90.550.10">
    <property type="entry name" value="Spore Coat Polysaccharide Biosynthesis Protein SpsA, Chain A"/>
    <property type="match status" value="1"/>
</dbReference>
<protein>
    <submittedName>
        <fullName evidence="5">Family 2 glycosyl transferase</fullName>
    </submittedName>
</protein>
<keyword evidence="2" id="KW-0328">Glycosyltransferase</keyword>
<evidence type="ECO:0000256" key="2">
    <source>
        <dbReference type="ARBA" id="ARBA00022676"/>
    </source>
</evidence>
<dbReference type="InterPro" id="IPR001173">
    <property type="entry name" value="Glyco_trans_2-like"/>
</dbReference>
<feature type="domain" description="Glycosyltransferase 2-like" evidence="4">
    <location>
        <begin position="32"/>
        <end position="190"/>
    </location>
</feature>
<organism evidence="5 6">
    <name type="scientific">Sphingomonas lenta</name>
    <dbReference type="NCBI Taxonomy" id="1141887"/>
    <lineage>
        <taxon>Bacteria</taxon>
        <taxon>Pseudomonadati</taxon>
        <taxon>Pseudomonadota</taxon>
        <taxon>Alphaproteobacteria</taxon>
        <taxon>Sphingomonadales</taxon>
        <taxon>Sphingomonadaceae</taxon>
        <taxon>Sphingomonas</taxon>
    </lineage>
</organism>
<comment type="caution">
    <text evidence="5">The sequence shown here is derived from an EMBL/GenBank/DDBJ whole genome shotgun (WGS) entry which is preliminary data.</text>
</comment>
<accession>A0A2A2SAW6</accession>
<name>A0A2A2SAW6_9SPHN</name>
<evidence type="ECO:0000313" key="5">
    <source>
        <dbReference type="EMBL" id="PAX06345.1"/>
    </source>
</evidence>
<reference evidence="6" key="1">
    <citation type="submission" date="2017-09" db="EMBL/GenBank/DDBJ databases">
        <authorList>
            <person name="Feng G."/>
            <person name="Zhu H."/>
        </authorList>
    </citation>
    <scope>NUCLEOTIDE SEQUENCE [LARGE SCALE GENOMIC DNA]</scope>
    <source>
        <strain evidence="6">1PNM-20</strain>
    </source>
</reference>
<dbReference type="CDD" id="cd00761">
    <property type="entry name" value="Glyco_tranf_GTA_type"/>
    <property type="match status" value="1"/>
</dbReference>